<dbReference type="EMBL" id="CP001848">
    <property type="protein sequence ID" value="ADB17019.1"/>
    <property type="molecule type" value="Genomic_DNA"/>
</dbReference>
<keyword evidence="2" id="KW-0732">Signal</keyword>
<proteinExistence type="predicted"/>
<protein>
    <submittedName>
        <fullName evidence="3">Uncharacterized protein</fullName>
    </submittedName>
</protein>
<dbReference type="AlphaFoldDB" id="D2R3R5"/>
<accession>D2R3R5</accession>
<dbReference type="STRING" id="530564.Psta_2349"/>
<feature type="signal peptide" evidence="2">
    <location>
        <begin position="1"/>
        <end position="25"/>
    </location>
</feature>
<reference evidence="3 4" key="1">
    <citation type="journal article" date="2009" name="Stand. Genomic Sci.">
        <title>Complete genome sequence of Pirellula staleyi type strain (ATCC 27377).</title>
        <authorList>
            <person name="Clum A."/>
            <person name="Tindall B.J."/>
            <person name="Sikorski J."/>
            <person name="Ivanova N."/>
            <person name="Mavrommatis K."/>
            <person name="Lucas S."/>
            <person name="Glavina del Rio T."/>
            <person name="Nolan M."/>
            <person name="Chen F."/>
            <person name="Tice H."/>
            <person name="Pitluck S."/>
            <person name="Cheng J.F."/>
            <person name="Chertkov O."/>
            <person name="Brettin T."/>
            <person name="Han C."/>
            <person name="Detter J.C."/>
            <person name="Kuske C."/>
            <person name="Bruce D."/>
            <person name="Goodwin L."/>
            <person name="Ovchinikova G."/>
            <person name="Pati A."/>
            <person name="Mikhailova N."/>
            <person name="Chen A."/>
            <person name="Palaniappan K."/>
            <person name="Land M."/>
            <person name="Hauser L."/>
            <person name="Chang Y.J."/>
            <person name="Jeffries C.D."/>
            <person name="Chain P."/>
            <person name="Rohde M."/>
            <person name="Goker M."/>
            <person name="Bristow J."/>
            <person name="Eisen J.A."/>
            <person name="Markowitz V."/>
            <person name="Hugenholtz P."/>
            <person name="Kyrpides N.C."/>
            <person name="Klenk H.P."/>
            <person name="Lapidus A."/>
        </authorList>
    </citation>
    <scope>NUCLEOTIDE SEQUENCE [LARGE SCALE GENOMIC DNA]</scope>
    <source>
        <strain evidence="4">ATCC 27377 / DSM 6068 / ICPB 4128</strain>
    </source>
</reference>
<dbReference type="KEGG" id="psl:Psta_2349"/>
<dbReference type="HOGENOM" id="CLU_1049101_0_0_0"/>
<dbReference type="eggNOG" id="ENOG5033AYQ">
    <property type="taxonomic scope" value="Bacteria"/>
</dbReference>
<evidence type="ECO:0000256" key="1">
    <source>
        <dbReference type="SAM" id="MobiDB-lite"/>
    </source>
</evidence>
<evidence type="ECO:0000313" key="3">
    <source>
        <dbReference type="EMBL" id="ADB17019.1"/>
    </source>
</evidence>
<dbReference type="Proteomes" id="UP000001887">
    <property type="component" value="Chromosome"/>
</dbReference>
<keyword evidence="4" id="KW-1185">Reference proteome</keyword>
<evidence type="ECO:0000256" key="2">
    <source>
        <dbReference type="SAM" id="SignalP"/>
    </source>
</evidence>
<sequence precursor="true">MRFLVPSCALVALFSLGLWTSIAPAREKSPAESLAAVPLFTAIEAEQIEAKVIPRDSTHATIQLKNLSKEPLVVSIPPHLLAAPVLAQFQFPGGNNNGNVFGNPQNQGANQAPQQLGLGIGNGANNFQGQNNNNNFQNGGLFRIPEGKVVRIRIEAVCLDHGNPDPSPHHKYELRPIAERSDDEILLAALMSLGDKSISQRVAQAVAWHQVNDKTWDELSKMSRPILGGPAKRLFTTAEIDAARLFVQQFDKATLAGKVSASTQQ</sequence>
<evidence type="ECO:0000313" key="4">
    <source>
        <dbReference type="Proteomes" id="UP000001887"/>
    </source>
</evidence>
<organism evidence="3 4">
    <name type="scientific">Pirellula staleyi (strain ATCC 27377 / DSM 6068 / ICPB 4128)</name>
    <name type="common">Pirella staleyi</name>
    <dbReference type="NCBI Taxonomy" id="530564"/>
    <lineage>
        <taxon>Bacteria</taxon>
        <taxon>Pseudomonadati</taxon>
        <taxon>Planctomycetota</taxon>
        <taxon>Planctomycetia</taxon>
        <taxon>Pirellulales</taxon>
        <taxon>Pirellulaceae</taxon>
        <taxon>Pirellula</taxon>
    </lineage>
</organism>
<gene>
    <name evidence="3" type="ordered locus">Psta_2349</name>
</gene>
<name>D2R3R5_PIRSD</name>
<feature type="region of interest" description="Disordered" evidence="1">
    <location>
        <begin position="98"/>
        <end position="132"/>
    </location>
</feature>
<feature type="chain" id="PRO_5003034574" evidence="2">
    <location>
        <begin position="26"/>
        <end position="265"/>
    </location>
</feature>
<dbReference type="OrthoDB" id="257181at2"/>